<accession>A0A5C3LL81</accession>
<dbReference type="EMBL" id="ML213647">
    <property type="protein sequence ID" value="TFK33488.1"/>
    <property type="molecule type" value="Genomic_DNA"/>
</dbReference>
<evidence type="ECO:0000313" key="2">
    <source>
        <dbReference type="EMBL" id="TFK33488.1"/>
    </source>
</evidence>
<dbReference type="Proteomes" id="UP000308652">
    <property type="component" value="Unassembled WGS sequence"/>
</dbReference>
<gene>
    <name evidence="2" type="ORF">BDQ12DRAFT_766627</name>
</gene>
<dbReference type="AlphaFoldDB" id="A0A5C3LL81"/>
<keyword evidence="3" id="KW-1185">Reference proteome</keyword>
<evidence type="ECO:0008006" key="4">
    <source>
        <dbReference type="Google" id="ProtNLM"/>
    </source>
</evidence>
<keyword evidence="1" id="KW-0732">Signal</keyword>
<reference evidence="2 3" key="1">
    <citation type="journal article" date="2019" name="Nat. Ecol. Evol.">
        <title>Megaphylogeny resolves global patterns of mushroom evolution.</title>
        <authorList>
            <person name="Varga T."/>
            <person name="Krizsan K."/>
            <person name="Foldi C."/>
            <person name="Dima B."/>
            <person name="Sanchez-Garcia M."/>
            <person name="Sanchez-Ramirez S."/>
            <person name="Szollosi G.J."/>
            <person name="Szarkandi J.G."/>
            <person name="Papp V."/>
            <person name="Albert L."/>
            <person name="Andreopoulos W."/>
            <person name="Angelini C."/>
            <person name="Antonin V."/>
            <person name="Barry K.W."/>
            <person name="Bougher N.L."/>
            <person name="Buchanan P."/>
            <person name="Buyck B."/>
            <person name="Bense V."/>
            <person name="Catcheside P."/>
            <person name="Chovatia M."/>
            <person name="Cooper J."/>
            <person name="Damon W."/>
            <person name="Desjardin D."/>
            <person name="Finy P."/>
            <person name="Geml J."/>
            <person name="Haridas S."/>
            <person name="Hughes K."/>
            <person name="Justo A."/>
            <person name="Karasinski D."/>
            <person name="Kautmanova I."/>
            <person name="Kiss B."/>
            <person name="Kocsube S."/>
            <person name="Kotiranta H."/>
            <person name="LaButti K.M."/>
            <person name="Lechner B.E."/>
            <person name="Liimatainen K."/>
            <person name="Lipzen A."/>
            <person name="Lukacs Z."/>
            <person name="Mihaltcheva S."/>
            <person name="Morgado L.N."/>
            <person name="Niskanen T."/>
            <person name="Noordeloos M.E."/>
            <person name="Ohm R.A."/>
            <person name="Ortiz-Santana B."/>
            <person name="Ovrebo C."/>
            <person name="Racz N."/>
            <person name="Riley R."/>
            <person name="Savchenko A."/>
            <person name="Shiryaev A."/>
            <person name="Soop K."/>
            <person name="Spirin V."/>
            <person name="Szebenyi C."/>
            <person name="Tomsovsky M."/>
            <person name="Tulloss R.E."/>
            <person name="Uehling J."/>
            <person name="Grigoriev I.V."/>
            <person name="Vagvolgyi C."/>
            <person name="Papp T."/>
            <person name="Martin F.M."/>
            <person name="Miettinen O."/>
            <person name="Hibbett D.S."/>
            <person name="Nagy L.G."/>
        </authorList>
    </citation>
    <scope>NUCLEOTIDE SEQUENCE [LARGE SCALE GENOMIC DNA]</scope>
    <source>
        <strain evidence="2 3">CBS 166.37</strain>
    </source>
</reference>
<protein>
    <recommendedName>
        <fullName evidence="4">Secreted RxLR effector peptide protein</fullName>
    </recommendedName>
</protein>
<proteinExistence type="predicted"/>
<feature type="chain" id="PRO_5022713924" description="Secreted RxLR effector peptide protein" evidence="1">
    <location>
        <begin position="21"/>
        <end position="125"/>
    </location>
</feature>
<evidence type="ECO:0000313" key="3">
    <source>
        <dbReference type="Proteomes" id="UP000308652"/>
    </source>
</evidence>
<sequence length="125" mass="13529">MFPKSILVLLTLVFASLSLASPLGVNTEGIAQNSPLSVTNEPSLIAVKRETGRDAITLDRGRHVTRSILGDLEEALLDTEPVESRLLDASAVTMSLLSAALGASHRSHAPRSYKDVHRYYFVLSI</sequence>
<feature type="signal peptide" evidence="1">
    <location>
        <begin position="1"/>
        <end position="20"/>
    </location>
</feature>
<name>A0A5C3LL81_9AGAR</name>
<organism evidence="2 3">
    <name type="scientific">Crucibulum laeve</name>
    <dbReference type="NCBI Taxonomy" id="68775"/>
    <lineage>
        <taxon>Eukaryota</taxon>
        <taxon>Fungi</taxon>
        <taxon>Dikarya</taxon>
        <taxon>Basidiomycota</taxon>
        <taxon>Agaricomycotina</taxon>
        <taxon>Agaricomycetes</taxon>
        <taxon>Agaricomycetidae</taxon>
        <taxon>Agaricales</taxon>
        <taxon>Agaricineae</taxon>
        <taxon>Nidulariaceae</taxon>
        <taxon>Crucibulum</taxon>
    </lineage>
</organism>
<evidence type="ECO:0000256" key="1">
    <source>
        <dbReference type="SAM" id="SignalP"/>
    </source>
</evidence>